<organism evidence="1 2">
    <name type="scientific">Zhongshania antarctica</name>
    <dbReference type="NCBI Taxonomy" id="641702"/>
    <lineage>
        <taxon>Bacteria</taxon>
        <taxon>Pseudomonadati</taxon>
        <taxon>Pseudomonadota</taxon>
        <taxon>Gammaproteobacteria</taxon>
        <taxon>Cellvibrionales</taxon>
        <taxon>Spongiibacteraceae</taxon>
        <taxon>Zhongshania</taxon>
    </lineage>
</organism>
<dbReference type="EMBL" id="JACHHW010000003">
    <property type="protein sequence ID" value="MBB5187100.1"/>
    <property type="molecule type" value="Genomic_DNA"/>
</dbReference>
<keyword evidence="2" id="KW-1185">Reference proteome</keyword>
<name>A0A840R3T5_9GAMM</name>
<reference evidence="1 2" key="1">
    <citation type="submission" date="2020-08" db="EMBL/GenBank/DDBJ databases">
        <title>Genomic Encyclopedia of Type Strains, Phase IV (KMG-IV): sequencing the most valuable type-strain genomes for metagenomic binning, comparative biology and taxonomic classification.</title>
        <authorList>
            <person name="Goeker M."/>
        </authorList>
    </citation>
    <scope>NUCLEOTIDE SEQUENCE [LARGE SCALE GENOMIC DNA]</scope>
    <source>
        <strain evidence="1 2">DSM 25701</strain>
    </source>
</reference>
<gene>
    <name evidence="1" type="ORF">HNQ57_001363</name>
</gene>
<protein>
    <submittedName>
        <fullName evidence="1">Uncharacterized protein</fullName>
    </submittedName>
</protein>
<dbReference type="Proteomes" id="UP000536640">
    <property type="component" value="Unassembled WGS sequence"/>
</dbReference>
<comment type="caution">
    <text evidence="1">The sequence shown here is derived from an EMBL/GenBank/DDBJ whole genome shotgun (WGS) entry which is preliminary data.</text>
</comment>
<sequence>MVFIKIELSEDVVWTELLPDGTYAKTTEGEIYLSSNHIPYLVVENKSLSICVVATGMGANNKTTDHFDLSFSHTGMGEYQRIKRDLLGGQ</sequence>
<accession>A0A840R3T5</accession>
<dbReference type="AlphaFoldDB" id="A0A840R3T5"/>
<dbReference type="RefSeq" id="WP_184461827.1">
    <property type="nucleotide sequence ID" value="NZ_JACHHW010000003.1"/>
</dbReference>
<evidence type="ECO:0000313" key="2">
    <source>
        <dbReference type="Proteomes" id="UP000536640"/>
    </source>
</evidence>
<proteinExistence type="predicted"/>
<evidence type="ECO:0000313" key="1">
    <source>
        <dbReference type="EMBL" id="MBB5187100.1"/>
    </source>
</evidence>